<evidence type="ECO:0000313" key="3">
    <source>
        <dbReference type="Proteomes" id="UP000012042"/>
    </source>
</evidence>
<dbReference type="PANTHER" id="PTHR43745">
    <property type="entry name" value="NITROREDUCTASE MJ1384-RELATED"/>
    <property type="match status" value="1"/>
</dbReference>
<dbReference type="KEGG" id="lbk:LVISKB_P3-0017"/>
<dbReference type="InterPro" id="IPR052544">
    <property type="entry name" value="Bacteriocin_Proc_Enz"/>
</dbReference>
<dbReference type="PATRIC" id="fig|1001583.3.peg.2456"/>
<dbReference type="NCBIfam" id="TIGR03605">
    <property type="entry name" value="antibiot_sagB"/>
    <property type="match status" value="1"/>
</dbReference>
<dbReference type="InterPro" id="IPR000415">
    <property type="entry name" value="Nitroreductase-like"/>
</dbReference>
<dbReference type="HOGENOM" id="CLU_854302_0_0_9"/>
<dbReference type="Proteomes" id="UP000012042">
    <property type="component" value="Plasmid pKB290-3"/>
</dbReference>
<geneLocation type="plasmid" evidence="2 3">
    <name>pKB290-3</name>
</geneLocation>
<dbReference type="Pfam" id="PF00881">
    <property type="entry name" value="Nitroreductase"/>
    <property type="match status" value="1"/>
</dbReference>
<dbReference type="CDD" id="cd02142">
    <property type="entry name" value="McbC_SagB-like_oxidoreductase"/>
    <property type="match status" value="1"/>
</dbReference>
<evidence type="ECO:0000259" key="1">
    <source>
        <dbReference type="Pfam" id="PF00881"/>
    </source>
</evidence>
<proteinExistence type="predicted"/>
<dbReference type="RefSeq" id="WP_015474738.1">
    <property type="nucleotide sequence ID" value="NC_020826.1"/>
</dbReference>
<organism evidence="2 3">
    <name type="scientific">Levilactobacillus brevis KB290</name>
    <dbReference type="NCBI Taxonomy" id="1001583"/>
    <lineage>
        <taxon>Bacteria</taxon>
        <taxon>Bacillati</taxon>
        <taxon>Bacillota</taxon>
        <taxon>Bacilli</taxon>
        <taxon>Lactobacillales</taxon>
        <taxon>Lactobacillaceae</taxon>
        <taxon>Levilactobacillus</taxon>
    </lineage>
</organism>
<dbReference type="InterPro" id="IPR029479">
    <property type="entry name" value="Nitroreductase"/>
</dbReference>
<gene>
    <name evidence="2" type="ORF">LVISKB_P3-0017</name>
</gene>
<dbReference type="InterPro" id="IPR020051">
    <property type="entry name" value="SagB-type_dehydrogenase"/>
</dbReference>
<name>M5AGZ9_LEVBR</name>
<dbReference type="PANTHER" id="PTHR43745:SF2">
    <property type="entry name" value="NITROREDUCTASE MJ1384-RELATED"/>
    <property type="match status" value="1"/>
</dbReference>
<dbReference type="AlphaFoldDB" id="M5AGZ9"/>
<dbReference type="EMBL" id="AP012170">
    <property type="protein sequence ID" value="BAN08114.1"/>
    <property type="molecule type" value="Genomic_DNA"/>
</dbReference>
<dbReference type="Gene3D" id="3.40.109.10">
    <property type="entry name" value="NADH Oxidase"/>
    <property type="match status" value="1"/>
</dbReference>
<dbReference type="GO" id="GO:0016491">
    <property type="term" value="F:oxidoreductase activity"/>
    <property type="evidence" value="ECO:0007669"/>
    <property type="project" value="InterPro"/>
</dbReference>
<keyword evidence="2" id="KW-0614">Plasmid</keyword>
<feature type="domain" description="Nitroreductase" evidence="1">
    <location>
        <begin position="148"/>
        <end position="320"/>
    </location>
</feature>
<accession>M5AGZ9</accession>
<reference evidence="2 3" key="1">
    <citation type="journal article" date="2013" name="PLoS ONE">
        <title>Genomic Analysis by Deep Sequencing of the Probiotic Lactobacillus brevis KB290 Harboring Nine Plasmids Reveals Genomic Stability.</title>
        <authorList>
            <person name="Fukao M."/>
            <person name="Oshima K."/>
            <person name="Morita H."/>
            <person name="Toh H."/>
            <person name="Suda W."/>
            <person name="Kim S.W."/>
            <person name="Suzuki S."/>
            <person name="Yakabe T."/>
            <person name="Hattori M."/>
            <person name="Yajima N."/>
        </authorList>
    </citation>
    <scope>NUCLEOTIDE SEQUENCE [LARGE SCALE GENOMIC DNA]</scope>
    <source>
        <strain evidence="2 3">KB290</strain>
        <plasmid evidence="2">pKB290-3</plasmid>
    </source>
</reference>
<protein>
    <submittedName>
        <fullName evidence="2">Putative NRPS-encoding gene, nrsB</fullName>
    </submittedName>
</protein>
<dbReference type="SUPFAM" id="SSF55469">
    <property type="entry name" value="FMN-dependent nitroreductase-like"/>
    <property type="match status" value="1"/>
</dbReference>
<sequence>MMKEDPIYFWDPSVSWAIDHGSINIKEVDFKGFPVILFKKFYDAAKSGVAEKKFEDDSQLSVSDRRLIQLLFRRLIAENVLRKGLADVESVFKGQQRFINSDYEPDYFLKPENTAKFHDKQLNRFTVNADNSENIMLNSDDNLFKELSKRKSVRHFEMYKKVSFNDFSSLLGALSTKRDSESIKYYYPSAGGLYPNNFYIYVKPERIEKIPGGLYKLNPILRQLELVNKNANITKNSEYFTNMNIFSESAFSIYITFDGKVNMPKYEGFGYAFGLIETGIALELLTNMATHLHLGTCIIGEMDFKKIERFFNLSENEIYMQSMELGLIGGE</sequence>
<evidence type="ECO:0000313" key="2">
    <source>
        <dbReference type="EMBL" id="BAN08114.1"/>
    </source>
</evidence>